<dbReference type="eggNOG" id="KOG4441">
    <property type="taxonomic scope" value="Eukaryota"/>
</dbReference>
<dbReference type="InterPro" id="IPR011705">
    <property type="entry name" value="BACK"/>
</dbReference>
<dbReference type="PANTHER" id="PTHR45632:SF14">
    <property type="entry name" value="KELCH-LIKE PROTEIN 33"/>
    <property type="match status" value="1"/>
</dbReference>
<dbReference type="RefSeq" id="XP_002949452.1">
    <property type="nucleotide sequence ID" value="XM_002949406.1"/>
</dbReference>
<feature type="domain" description="BACK" evidence="2">
    <location>
        <begin position="141"/>
        <end position="247"/>
    </location>
</feature>
<feature type="compositionally biased region" description="Acidic residues" evidence="1">
    <location>
        <begin position="304"/>
        <end position="313"/>
    </location>
</feature>
<evidence type="ECO:0000256" key="1">
    <source>
        <dbReference type="SAM" id="MobiDB-lite"/>
    </source>
</evidence>
<protein>
    <recommendedName>
        <fullName evidence="2">BACK domain-containing protein</fullName>
    </recommendedName>
</protein>
<dbReference type="EMBL" id="GL378335">
    <property type="protein sequence ID" value="EFJ49471.1"/>
    <property type="molecule type" value="Genomic_DNA"/>
</dbReference>
<dbReference type="CDD" id="cd14733">
    <property type="entry name" value="BACK"/>
    <property type="match status" value="1"/>
</dbReference>
<feature type="compositionally biased region" description="Low complexity" evidence="1">
    <location>
        <begin position="277"/>
        <end position="300"/>
    </location>
</feature>
<feature type="region of interest" description="Disordered" evidence="1">
    <location>
        <begin position="277"/>
        <end position="329"/>
    </location>
</feature>
<keyword evidence="4" id="KW-1185">Reference proteome</keyword>
<evidence type="ECO:0000313" key="3">
    <source>
        <dbReference type="EMBL" id="EFJ49471.1"/>
    </source>
</evidence>
<dbReference type="AlphaFoldDB" id="D8TT07"/>
<dbReference type="GeneID" id="9618724"/>
<dbReference type="Proteomes" id="UP000001058">
    <property type="component" value="Unassembled WGS sequence"/>
</dbReference>
<gene>
    <name evidence="3" type="ORF">VOLCADRAFT_89923</name>
</gene>
<dbReference type="OrthoDB" id="45365at2759"/>
<evidence type="ECO:0000259" key="2">
    <source>
        <dbReference type="SMART" id="SM00875"/>
    </source>
</evidence>
<name>D8TT07_VOLCA</name>
<dbReference type="KEGG" id="vcn:VOLCADRAFT_89923"/>
<organism evidence="4">
    <name type="scientific">Volvox carteri f. nagariensis</name>
    <dbReference type="NCBI Taxonomy" id="3068"/>
    <lineage>
        <taxon>Eukaryota</taxon>
        <taxon>Viridiplantae</taxon>
        <taxon>Chlorophyta</taxon>
        <taxon>core chlorophytes</taxon>
        <taxon>Chlorophyceae</taxon>
        <taxon>CS clade</taxon>
        <taxon>Chlamydomonadales</taxon>
        <taxon>Volvocaceae</taxon>
        <taxon>Volvox</taxon>
    </lineage>
</organism>
<accession>D8TT07</accession>
<dbReference type="Gene3D" id="1.25.40.420">
    <property type="match status" value="1"/>
</dbReference>
<reference evidence="3 4" key="1">
    <citation type="journal article" date="2010" name="Science">
        <title>Genomic analysis of organismal complexity in the multicellular green alga Volvox carteri.</title>
        <authorList>
            <person name="Prochnik S.E."/>
            <person name="Umen J."/>
            <person name="Nedelcu A.M."/>
            <person name="Hallmann A."/>
            <person name="Miller S.M."/>
            <person name="Nishii I."/>
            <person name="Ferris P."/>
            <person name="Kuo A."/>
            <person name="Mitros T."/>
            <person name="Fritz-Laylin L.K."/>
            <person name="Hellsten U."/>
            <person name="Chapman J."/>
            <person name="Simakov O."/>
            <person name="Rensing S.A."/>
            <person name="Terry A."/>
            <person name="Pangilinan J."/>
            <person name="Kapitonov V."/>
            <person name="Jurka J."/>
            <person name="Salamov A."/>
            <person name="Shapiro H."/>
            <person name="Schmutz J."/>
            <person name="Grimwood J."/>
            <person name="Lindquist E."/>
            <person name="Lucas S."/>
            <person name="Grigoriev I.V."/>
            <person name="Schmitt R."/>
            <person name="Kirk D."/>
            <person name="Rokhsar D.S."/>
        </authorList>
    </citation>
    <scope>NUCLEOTIDE SEQUENCE [LARGE SCALE GENOMIC DNA]</scope>
    <source>
        <strain evidence="4">f. Nagariensis / Eve</strain>
    </source>
</reference>
<dbReference type="STRING" id="3068.D8TT07"/>
<dbReference type="InParanoid" id="D8TT07"/>
<evidence type="ECO:0000313" key="4">
    <source>
        <dbReference type="Proteomes" id="UP000001058"/>
    </source>
</evidence>
<sequence length="329" mass="35178">MDTSHVLAFLGALQDVRELLSGLARYCNHDGLMAIESVTGYLNQPSATQTHEVTSDMLLLATLCCPKDVGNATFHHLDPVTDIGRLALQRIGAALLRSAGTSDLDERQLTLSLAASTVQNVLAARHLCLGALQASLSVYNCFRLFRFAHECGISPLRQAAEQICLANLPCGSAPTYDDAGFVLLQHDQLQNLLQSDALQVSSELDVFRAIMAWADAAPKIRTPLVAPLVQRCVRLGTMDLGQLELLDQEPGVVASQDITRIVARAYVMRLVGMPAAAGPAASRPRDSVAMASHSKAAAASPVEMGEEEEEEGEAWSPVAFLPPLTDGVV</sequence>
<proteinExistence type="predicted"/>
<dbReference type="PANTHER" id="PTHR45632">
    <property type="entry name" value="LD33804P"/>
    <property type="match status" value="1"/>
</dbReference>
<dbReference type="SMART" id="SM00875">
    <property type="entry name" value="BACK"/>
    <property type="match status" value="1"/>
</dbReference>
<dbReference type="Pfam" id="PF07707">
    <property type="entry name" value="BACK"/>
    <property type="match status" value="1"/>
</dbReference>